<gene>
    <name evidence="6" type="ORF">TIFTF001_046604</name>
    <name evidence="7" type="ORF">TIFTF001_046605</name>
</gene>
<dbReference type="CDD" id="cd03784">
    <property type="entry name" value="GT1_Gtf-like"/>
    <property type="match status" value="1"/>
</dbReference>
<evidence type="ECO:0000256" key="1">
    <source>
        <dbReference type="ARBA" id="ARBA00009995"/>
    </source>
</evidence>
<dbReference type="EC" id="2.4.1.-" evidence="5"/>
<proteinExistence type="inferred from homology"/>
<dbReference type="EMBL" id="BTGU01004808">
    <property type="protein sequence ID" value="GMN32523.1"/>
    <property type="molecule type" value="Genomic_DNA"/>
</dbReference>
<protein>
    <recommendedName>
        <fullName evidence="5">Glycosyltransferase</fullName>
        <ecNumber evidence="5">2.4.1.-</ecNumber>
    </recommendedName>
</protein>
<accession>A0AA87ZUT9</accession>
<keyword evidence="3 4" id="KW-0808">Transferase</keyword>
<dbReference type="PROSITE" id="PS00375">
    <property type="entry name" value="UDPGT"/>
    <property type="match status" value="1"/>
</dbReference>
<dbReference type="InterPro" id="IPR050481">
    <property type="entry name" value="UDP-glycosyltransf_plant"/>
</dbReference>
<dbReference type="PANTHER" id="PTHR48048:SF45">
    <property type="entry name" value="GLYCOSYLTRANSFERASE"/>
    <property type="match status" value="1"/>
</dbReference>
<evidence type="ECO:0000256" key="4">
    <source>
        <dbReference type="RuleBase" id="RU003718"/>
    </source>
</evidence>
<reference evidence="7" key="1">
    <citation type="submission" date="2023-07" db="EMBL/GenBank/DDBJ databases">
        <title>draft genome sequence of fig (Ficus carica).</title>
        <authorList>
            <person name="Takahashi T."/>
            <person name="Nishimura K."/>
        </authorList>
    </citation>
    <scope>NUCLEOTIDE SEQUENCE</scope>
</reference>
<sequence length="480" mass="53230">MINQSAELVFVPHPGMGHLISTVEIAKLLVARDSRLFITVLVINSPLHSNITPHTQSFLSSSANSSSERIKFIHLPEIQNNNTGLANFLSSFFEDRKPLVRDAVRELVGSKSGRPDSPRLAGFVVDMFSTAMMDVADEFGVPSYVFFTSGAGLLSLMSHVLTLSDEHGVDITDLKDKPDSELFVPGFLNPIPAKFLPAVTFDKAVSPYFLNHHRRIKSSKGILVNTFLELESRTIESLSQNKYPPIYPVGPILNLDHGETDEKTENIVSWLDKQPPSSVVFLCFGSQGSFGEEQVREIALALEQSGVRFLWSLRVTSQTDKYNTPTYNIDQEVLPEGFLDRTADIGKIIGWAPQVTILAHPAIGGFVSHCGWNSTLESLWFGVPIATWPLYAEQQYNAFKLVKELELAVEIKMDYVRGPGATILRAEEIEGGIRSVMEHDSDMRKRVKVISAKSKKSLLNGGSSFSSLGRFMEDVKKNMP</sequence>
<dbReference type="AlphaFoldDB" id="A0AA87ZUT9"/>
<dbReference type="FunFam" id="3.40.50.2000:FF:000080">
    <property type="entry name" value="Glycosyltransferase"/>
    <property type="match status" value="1"/>
</dbReference>
<dbReference type="EMBL" id="BTGU01004809">
    <property type="protein sequence ID" value="GMN32536.1"/>
    <property type="molecule type" value="Genomic_DNA"/>
</dbReference>
<dbReference type="PANTHER" id="PTHR48048">
    <property type="entry name" value="GLYCOSYLTRANSFERASE"/>
    <property type="match status" value="1"/>
</dbReference>
<dbReference type="SUPFAM" id="SSF53756">
    <property type="entry name" value="UDP-Glycosyltransferase/glycogen phosphorylase"/>
    <property type="match status" value="1"/>
</dbReference>
<dbReference type="Proteomes" id="UP001187192">
    <property type="component" value="Unassembled WGS sequence"/>
</dbReference>
<organism evidence="7 8">
    <name type="scientific">Ficus carica</name>
    <name type="common">Common fig</name>
    <dbReference type="NCBI Taxonomy" id="3494"/>
    <lineage>
        <taxon>Eukaryota</taxon>
        <taxon>Viridiplantae</taxon>
        <taxon>Streptophyta</taxon>
        <taxon>Embryophyta</taxon>
        <taxon>Tracheophyta</taxon>
        <taxon>Spermatophyta</taxon>
        <taxon>Magnoliopsida</taxon>
        <taxon>eudicotyledons</taxon>
        <taxon>Gunneridae</taxon>
        <taxon>Pentapetalae</taxon>
        <taxon>rosids</taxon>
        <taxon>fabids</taxon>
        <taxon>Rosales</taxon>
        <taxon>Moraceae</taxon>
        <taxon>Ficeae</taxon>
        <taxon>Ficus</taxon>
    </lineage>
</organism>
<dbReference type="InterPro" id="IPR035595">
    <property type="entry name" value="UDP_glycos_trans_CS"/>
</dbReference>
<evidence type="ECO:0000313" key="8">
    <source>
        <dbReference type="Proteomes" id="UP001187192"/>
    </source>
</evidence>
<dbReference type="InterPro" id="IPR002213">
    <property type="entry name" value="UDP_glucos_trans"/>
</dbReference>
<dbReference type="GO" id="GO:0035251">
    <property type="term" value="F:UDP-glucosyltransferase activity"/>
    <property type="evidence" value="ECO:0007669"/>
    <property type="project" value="InterPro"/>
</dbReference>
<evidence type="ECO:0000313" key="7">
    <source>
        <dbReference type="EMBL" id="GMN32536.1"/>
    </source>
</evidence>
<dbReference type="Gene3D" id="3.40.50.2000">
    <property type="entry name" value="Glycogen Phosphorylase B"/>
    <property type="match status" value="2"/>
</dbReference>
<comment type="caution">
    <text evidence="7">The sequence shown here is derived from an EMBL/GenBank/DDBJ whole genome shotgun (WGS) entry which is preliminary data.</text>
</comment>
<evidence type="ECO:0000313" key="6">
    <source>
        <dbReference type="EMBL" id="GMN32523.1"/>
    </source>
</evidence>
<keyword evidence="2 4" id="KW-0328">Glycosyltransferase</keyword>
<dbReference type="FunFam" id="3.40.50.2000:FF:000056">
    <property type="entry name" value="Glycosyltransferase"/>
    <property type="match status" value="1"/>
</dbReference>
<comment type="similarity">
    <text evidence="1 4">Belongs to the UDP-glycosyltransferase family.</text>
</comment>
<keyword evidence="8" id="KW-1185">Reference proteome</keyword>
<evidence type="ECO:0000256" key="5">
    <source>
        <dbReference type="RuleBase" id="RU362057"/>
    </source>
</evidence>
<evidence type="ECO:0000256" key="3">
    <source>
        <dbReference type="ARBA" id="ARBA00022679"/>
    </source>
</evidence>
<dbReference type="Pfam" id="PF00201">
    <property type="entry name" value="UDPGT"/>
    <property type="match status" value="1"/>
</dbReference>
<name>A0AA87ZUT9_FICCA</name>
<evidence type="ECO:0000256" key="2">
    <source>
        <dbReference type="ARBA" id="ARBA00022676"/>
    </source>
</evidence>